<reference evidence="3" key="1">
    <citation type="submission" date="2019-03" db="EMBL/GenBank/DDBJ databases">
        <title>Single cell metagenomics reveals metabolic interactions within the superorganism composed of flagellate Streblomastix strix and complex community of Bacteroidetes bacteria on its surface.</title>
        <authorList>
            <person name="Treitli S.C."/>
            <person name="Kolisko M."/>
            <person name="Husnik F."/>
            <person name="Keeling P."/>
            <person name="Hampl V."/>
        </authorList>
    </citation>
    <scope>NUCLEOTIDE SEQUENCE</scope>
    <source>
        <strain evidence="3">STM</strain>
    </source>
</reference>
<protein>
    <recommendedName>
        <fullName evidence="4">DNA primase</fullName>
    </recommendedName>
</protein>
<feature type="domain" description="DUF6371" evidence="1">
    <location>
        <begin position="111"/>
        <end position="266"/>
    </location>
</feature>
<dbReference type="NCBIfam" id="NF040506">
    <property type="entry name" value="PG0870_Nterm"/>
    <property type="match status" value="1"/>
</dbReference>
<evidence type="ECO:0008006" key="4">
    <source>
        <dbReference type="Google" id="ProtNLM"/>
    </source>
</evidence>
<sequence length="359" mass="41001">MNYIQPYLEKYTGKASRHECPKCHDKHSFACYLDGNTGEVIHRTVGRCNHESACGYHYTPKEFFIDNPKEQERGKASTPVQSQSVKPVPPVNTEPDFIPFRYVEKSASYQSNFVYFLCGLFDQYQIESPTIERLMNDYALGATKEKDIIYWQIDTKGRTRTGKIMKYDKESGHRIKESGGINWVHSLMKKQGLLPDTYNLVQCLFGEHLLRIYPDKVVALVESEKSALIASGAYPDYVWLATGGKSQLSTSKLKILRGRTVIMFPDVDGYDTWRLKAKEMEAMGCTVIVSDLLEKNSSEEDRANKIDVADWLIRQLAIETVTEVRNELSEAEKILQSMEAKNPVIRELIEVFGLELINN</sequence>
<dbReference type="AlphaFoldDB" id="A0A5J4QN14"/>
<feature type="domain" description="Zinc beta-ribbon finger putative" evidence="2">
    <location>
        <begin position="8"/>
        <end position="68"/>
    </location>
</feature>
<gene>
    <name evidence="3" type="ORF">EZS27_027191</name>
</gene>
<dbReference type="Pfam" id="PF19898">
    <property type="entry name" value="DUF6371"/>
    <property type="match status" value="1"/>
</dbReference>
<dbReference type="Pfam" id="PF21957">
    <property type="entry name" value="Zn_ribbon_16"/>
    <property type="match status" value="1"/>
</dbReference>
<name>A0A5J4QN14_9ZZZZ</name>
<dbReference type="InterPro" id="IPR047731">
    <property type="entry name" value="Zinc_ribbon_put"/>
</dbReference>
<dbReference type="InterPro" id="IPR045951">
    <property type="entry name" value="DUF6371"/>
</dbReference>
<evidence type="ECO:0000313" key="3">
    <source>
        <dbReference type="EMBL" id="KAA6323367.1"/>
    </source>
</evidence>
<organism evidence="3">
    <name type="scientific">termite gut metagenome</name>
    <dbReference type="NCBI Taxonomy" id="433724"/>
    <lineage>
        <taxon>unclassified sequences</taxon>
        <taxon>metagenomes</taxon>
        <taxon>organismal metagenomes</taxon>
    </lineage>
</organism>
<dbReference type="EMBL" id="SNRY01002824">
    <property type="protein sequence ID" value="KAA6323367.1"/>
    <property type="molecule type" value="Genomic_DNA"/>
</dbReference>
<evidence type="ECO:0000259" key="2">
    <source>
        <dbReference type="Pfam" id="PF21957"/>
    </source>
</evidence>
<comment type="caution">
    <text evidence="3">The sequence shown here is derived from an EMBL/GenBank/DDBJ whole genome shotgun (WGS) entry which is preliminary data.</text>
</comment>
<accession>A0A5J4QN14</accession>
<evidence type="ECO:0000259" key="1">
    <source>
        <dbReference type="Pfam" id="PF19898"/>
    </source>
</evidence>
<proteinExistence type="predicted"/>